<dbReference type="GO" id="GO:0006508">
    <property type="term" value="P:proteolysis"/>
    <property type="evidence" value="ECO:0007669"/>
    <property type="project" value="UniProtKB-KW"/>
</dbReference>
<evidence type="ECO:0000256" key="3">
    <source>
        <dbReference type="ARBA" id="ARBA00022670"/>
    </source>
</evidence>
<dbReference type="AlphaFoldDB" id="A0A0L8TQX0"/>
<keyword evidence="6" id="KW-0862">Zinc</keyword>
<comment type="subcellular location">
    <subcellularLocation>
        <location evidence="2">Cell envelope</location>
    </subcellularLocation>
</comment>
<dbReference type="PANTHER" id="PTHR21666:SF292">
    <property type="entry name" value="MUREIN DD-ENDOPEPTIDASE MEPM"/>
    <property type="match status" value="1"/>
</dbReference>
<dbReference type="Pfam" id="PF01551">
    <property type="entry name" value="Peptidase_M23"/>
    <property type="match status" value="1"/>
</dbReference>
<dbReference type="InterPro" id="IPR045834">
    <property type="entry name" value="Csd3_N2"/>
</dbReference>
<gene>
    <name evidence="10" type="ORF">CA163_06470</name>
</gene>
<organism evidence="10 11">
    <name type="scientific">Vibrio parahaemolyticus</name>
    <dbReference type="NCBI Taxonomy" id="670"/>
    <lineage>
        <taxon>Bacteria</taxon>
        <taxon>Pseudomonadati</taxon>
        <taxon>Pseudomonadota</taxon>
        <taxon>Gammaproteobacteria</taxon>
        <taxon>Vibrionales</taxon>
        <taxon>Vibrionaceae</taxon>
        <taxon>Vibrio</taxon>
    </lineage>
</organism>
<dbReference type="InterPro" id="IPR050570">
    <property type="entry name" value="Cell_wall_metabolism_enzyme"/>
</dbReference>
<dbReference type="Proteomes" id="UP000214596">
    <property type="component" value="Unassembled WGS sequence"/>
</dbReference>
<reference evidence="10 11" key="1">
    <citation type="journal article" date="2017" name="Appl. Environ. Microbiol.">
        <title>Parallel evolution of two clades of a major Atlantic endemic Vibrio parahaemolyticus pathogen lineage by independent acquisition of related pathogenicity islands.</title>
        <authorList>
            <person name="Xu F."/>
            <person name="Gonzalez-Escalona N."/>
            <person name="Drees K.P."/>
            <person name="Sebra R.P."/>
            <person name="Cooper V.S."/>
            <person name="Jones S.H."/>
            <person name="Whistler C.A."/>
        </authorList>
    </citation>
    <scope>NUCLEOTIDE SEQUENCE [LARGE SCALE GENOMIC DNA]</scope>
    <source>
        <strain evidence="10 11">MAVP-3</strain>
    </source>
</reference>
<keyword evidence="3" id="KW-0645">Protease</keyword>
<evidence type="ECO:0000313" key="10">
    <source>
        <dbReference type="EMBL" id="OXE33641.1"/>
    </source>
</evidence>
<evidence type="ECO:0000313" key="11">
    <source>
        <dbReference type="Proteomes" id="UP000214596"/>
    </source>
</evidence>
<evidence type="ECO:0000256" key="5">
    <source>
        <dbReference type="ARBA" id="ARBA00022801"/>
    </source>
</evidence>
<dbReference type="Gene3D" id="2.70.70.10">
    <property type="entry name" value="Glucose Permease (Domain IIA)"/>
    <property type="match status" value="1"/>
</dbReference>
<dbReference type="GO" id="GO:0004222">
    <property type="term" value="F:metalloendopeptidase activity"/>
    <property type="evidence" value="ECO:0007669"/>
    <property type="project" value="TreeGrafter"/>
</dbReference>
<evidence type="ECO:0000256" key="4">
    <source>
        <dbReference type="ARBA" id="ARBA00022723"/>
    </source>
</evidence>
<evidence type="ECO:0000259" key="9">
    <source>
        <dbReference type="Pfam" id="PF19425"/>
    </source>
</evidence>
<evidence type="ECO:0000256" key="1">
    <source>
        <dbReference type="ARBA" id="ARBA00001947"/>
    </source>
</evidence>
<sequence>MTSLILSSRNHNLALPLITIALTIIAGVSFSHYLLTPEEQSEVISHSYQGVLFDKEANNSIEKTYDSHFQRTKITTGVINYAFVTSLINAGLSQQEIKSLIKLIESEFDIIGSVRKGDKFSLKTRTNSYNEKYISSFYYSGSKKDFFIINDGKNNAYDEYGDRLTRKPYYSFPLAKEYKISSGFSLKRKHPITGLNTPHLGTDYAVPVGTPIYSIADGVIVKSRYNRFAGNYINIRHTNGSISRYLHLSRSSVRKGDNVVKGQEIGRSGNTGRTTGPHLHLELFVDGAPVDYARYIKSNQAPSLNIQMMLAAKTERAELIKELL</sequence>
<feature type="domain" description="M23ase beta-sheet core" evidence="8">
    <location>
        <begin position="198"/>
        <end position="291"/>
    </location>
</feature>
<dbReference type="GO" id="GO:0030313">
    <property type="term" value="C:cell envelope"/>
    <property type="evidence" value="ECO:0007669"/>
    <property type="project" value="UniProtKB-SubCell"/>
</dbReference>
<keyword evidence="7" id="KW-0482">Metalloprotease</keyword>
<comment type="cofactor">
    <cofactor evidence="1">
        <name>Zn(2+)</name>
        <dbReference type="ChEBI" id="CHEBI:29105"/>
    </cofactor>
</comment>
<evidence type="ECO:0000256" key="7">
    <source>
        <dbReference type="ARBA" id="ARBA00023049"/>
    </source>
</evidence>
<dbReference type="GeneID" id="1188892"/>
<feature type="domain" description="Csd3-like second N-terminal" evidence="9">
    <location>
        <begin position="72"/>
        <end position="185"/>
    </location>
</feature>
<dbReference type="OMA" id="KLEQHAY"/>
<dbReference type="Pfam" id="PF19425">
    <property type="entry name" value="Csd3_N2"/>
    <property type="match status" value="1"/>
</dbReference>
<dbReference type="InterPro" id="IPR011055">
    <property type="entry name" value="Dup_hybrid_motif"/>
</dbReference>
<dbReference type="GO" id="GO:0046872">
    <property type="term" value="F:metal ion binding"/>
    <property type="evidence" value="ECO:0007669"/>
    <property type="project" value="UniProtKB-KW"/>
</dbReference>
<dbReference type="CDD" id="cd12797">
    <property type="entry name" value="M23_peptidase"/>
    <property type="match status" value="1"/>
</dbReference>
<name>A0A0L8TQX0_VIBPH</name>
<evidence type="ECO:0000259" key="8">
    <source>
        <dbReference type="Pfam" id="PF01551"/>
    </source>
</evidence>
<protein>
    <submittedName>
        <fullName evidence="10">Peptidase M23</fullName>
    </submittedName>
</protein>
<evidence type="ECO:0000256" key="2">
    <source>
        <dbReference type="ARBA" id="ARBA00004196"/>
    </source>
</evidence>
<dbReference type="EMBL" id="NIXT01000245">
    <property type="protein sequence ID" value="OXE33641.1"/>
    <property type="molecule type" value="Genomic_DNA"/>
</dbReference>
<keyword evidence="5" id="KW-0378">Hydrolase</keyword>
<dbReference type="Gene3D" id="3.10.450.350">
    <property type="match status" value="1"/>
</dbReference>
<dbReference type="PANTHER" id="PTHR21666">
    <property type="entry name" value="PEPTIDASE-RELATED"/>
    <property type="match status" value="1"/>
</dbReference>
<dbReference type="InterPro" id="IPR016047">
    <property type="entry name" value="M23ase_b-sheet_dom"/>
</dbReference>
<dbReference type="RefSeq" id="WP_005480681.1">
    <property type="nucleotide sequence ID" value="NZ_CAMFHK010000002.1"/>
</dbReference>
<evidence type="ECO:0000256" key="6">
    <source>
        <dbReference type="ARBA" id="ARBA00022833"/>
    </source>
</evidence>
<dbReference type="OrthoDB" id="9805070at2"/>
<keyword evidence="4" id="KW-0479">Metal-binding</keyword>
<comment type="caution">
    <text evidence="10">The sequence shown here is derived from an EMBL/GenBank/DDBJ whole genome shotgun (WGS) entry which is preliminary data.</text>
</comment>
<accession>A0A0L8TQX0</accession>
<proteinExistence type="predicted"/>
<dbReference type="SUPFAM" id="SSF51261">
    <property type="entry name" value="Duplicated hybrid motif"/>
    <property type="match status" value="1"/>
</dbReference>